<reference evidence="1" key="1">
    <citation type="submission" date="2021-06" db="EMBL/GenBank/DDBJ databases">
        <authorList>
            <person name="Kallberg Y."/>
            <person name="Tangrot J."/>
            <person name="Rosling A."/>
        </authorList>
    </citation>
    <scope>NUCLEOTIDE SEQUENCE</scope>
    <source>
        <strain evidence="1">28 12/20/2015</strain>
    </source>
</reference>
<organism evidence="1 2">
    <name type="scientific">Cetraspora pellucida</name>
    <dbReference type="NCBI Taxonomy" id="1433469"/>
    <lineage>
        <taxon>Eukaryota</taxon>
        <taxon>Fungi</taxon>
        <taxon>Fungi incertae sedis</taxon>
        <taxon>Mucoromycota</taxon>
        <taxon>Glomeromycotina</taxon>
        <taxon>Glomeromycetes</taxon>
        <taxon>Diversisporales</taxon>
        <taxon>Gigasporaceae</taxon>
        <taxon>Cetraspora</taxon>
    </lineage>
</organism>
<dbReference type="Proteomes" id="UP000789366">
    <property type="component" value="Unassembled WGS sequence"/>
</dbReference>
<gene>
    <name evidence="1" type="ORF">SPELUC_LOCUS7189</name>
</gene>
<proteinExistence type="predicted"/>
<evidence type="ECO:0000313" key="2">
    <source>
        <dbReference type="Proteomes" id="UP000789366"/>
    </source>
</evidence>
<sequence length="473" mass="53703">MAGTSGSKLNDIYLAAWSKGLKTTYYLRTLGASRIESSTLDAARFGYTQKRDKQACGLNSDCFFSTAESLTANNLVVIFPYITNFECQQYLIRQAFEETIHSETFIYCCESLRLGQGEKNEIYNMRFDIPSIKEKDDFVIELTKSISSPNFRINNDNDVQSFLRDLIGYYVIMEGIFFYAGFAMMLALRRSNKMVGIGKQFWFIMRDESLHLAFGCGLINTITGAKPMEFGRGEYPQACPEGIVGINAQQFCEYVEYIADRRLERIEINFLETPPRLRKSVLFNTIQNHNKYVVKCAQDKTDLEKRINHLLDKSNPRHTNLTADLDTDFKDLQNIETSIGAEKLKTDAEIKKLTDEKTRLQTERDAKDALIKQKDEVIGQKLTADLISKLENLATKGLKTPKKNADGTDQKDSQGNIIYEDLIDTSKIQAIKTVVDELKTKGIGADFSKLDSKFNEVKEEVKKIPGGEKGTNY</sequence>
<comment type="caution">
    <text evidence="1">The sequence shown here is derived from an EMBL/GenBank/DDBJ whole genome shotgun (WGS) entry which is preliminary data.</text>
</comment>
<accession>A0ACA9MQC5</accession>
<name>A0ACA9MQC5_9GLOM</name>
<evidence type="ECO:0000313" key="1">
    <source>
        <dbReference type="EMBL" id="CAG8602741.1"/>
    </source>
</evidence>
<protein>
    <submittedName>
        <fullName evidence="1">16361_t:CDS:1</fullName>
    </submittedName>
</protein>
<dbReference type="EMBL" id="CAJVPW010009234">
    <property type="protein sequence ID" value="CAG8602741.1"/>
    <property type="molecule type" value="Genomic_DNA"/>
</dbReference>
<keyword evidence="2" id="KW-1185">Reference proteome</keyword>